<evidence type="ECO:0000313" key="4">
    <source>
        <dbReference type="Proteomes" id="UP000826656"/>
    </source>
</evidence>
<proteinExistence type="predicted"/>
<keyword evidence="2" id="KW-0472">Membrane</keyword>
<gene>
    <name evidence="3" type="ORF">KY290_031762</name>
</gene>
<dbReference type="Proteomes" id="UP000826656">
    <property type="component" value="Unassembled WGS sequence"/>
</dbReference>
<feature type="transmembrane region" description="Helical" evidence="2">
    <location>
        <begin position="475"/>
        <end position="496"/>
    </location>
</feature>
<feature type="compositionally biased region" description="Basic and acidic residues" evidence="1">
    <location>
        <begin position="673"/>
        <end position="686"/>
    </location>
</feature>
<keyword evidence="4" id="KW-1185">Reference proteome</keyword>
<feature type="transmembrane region" description="Helical" evidence="2">
    <location>
        <begin position="532"/>
        <end position="553"/>
    </location>
</feature>
<feature type="transmembrane region" description="Helical" evidence="2">
    <location>
        <begin position="565"/>
        <end position="584"/>
    </location>
</feature>
<reference evidence="3 4" key="1">
    <citation type="journal article" date="2021" name="bioRxiv">
        <title>Chromosome-scale and haplotype-resolved genome assembly of a tetraploid potato cultivar.</title>
        <authorList>
            <person name="Sun H."/>
            <person name="Jiao W.-B."/>
            <person name="Krause K."/>
            <person name="Campoy J.A."/>
            <person name="Goel M."/>
            <person name="Folz-Donahue K."/>
            <person name="Kukat C."/>
            <person name="Huettel B."/>
            <person name="Schneeberger K."/>
        </authorList>
    </citation>
    <scope>NUCLEOTIDE SEQUENCE [LARGE SCALE GENOMIC DNA]</scope>
    <source>
        <strain evidence="3">SolTubOtavaFocal</strain>
        <tissue evidence="3">Leaves</tissue>
    </source>
</reference>
<accession>A0ABQ7UA55</accession>
<evidence type="ECO:0000256" key="2">
    <source>
        <dbReference type="SAM" id="Phobius"/>
    </source>
</evidence>
<name>A0ABQ7UA55_SOLTU</name>
<dbReference type="EMBL" id="JAIVGD010000023">
    <property type="protein sequence ID" value="KAH0743769.1"/>
    <property type="molecule type" value="Genomic_DNA"/>
</dbReference>
<feature type="region of interest" description="Disordered" evidence="1">
    <location>
        <begin position="632"/>
        <end position="686"/>
    </location>
</feature>
<organism evidence="3 4">
    <name type="scientific">Solanum tuberosum</name>
    <name type="common">Potato</name>
    <dbReference type="NCBI Taxonomy" id="4113"/>
    <lineage>
        <taxon>Eukaryota</taxon>
        <taxon>Viridiplantae</taxon>
        <taxon>Streptophyta</taxon>
        <taxon>Embryophyta</taxon>
        <taxon>Tracheophyta</taxon>
        <taxon>Spermatophyta</taxon>
        <taxon>Magnoliopsida</taxon>
        <taxon>eudicotyledons</taxon>
        <taxon>Gunneridae</taxon>
        <taxon>Pentapetalae</taxon>
        <taxon>asterids</taxon>
        <taxon>lamiids</taxon>
        <taxon>Solanales</taxon>
        <taxon>Solanaceae</taxon>
        <taxon>Solanoideae</taxon>
        <taxon>Solaneae</taxon>
        <taxon>Solanum</taxon>
    </lineage>
</organism>
<evidence type="ECO:0000256" key="1">
    <source>
        <dbReference type="SAM" id="MobiDB-lite"/>
    </source>
</evidence>
<sequence length="686" mass="76065">MFLPRFSGDGNLGSWIFQAELYFTYLGFDANDWLPLPSFYLEGEALAWFNSLFCNKLFLDWTHFKDKFAQRFRQQTNNDVLGLVVSPLPALDRVLKSSTSVLAFNTGSSQVDHVFDKLPVQYKYVESVALITKNNVEVEPLEDVDTPQIGNAKSVEANLEYEPSSIIKDQVFDEISHTSVCFNIHDLKAIVHEIEHSVPLAVLHDADGSYNDEKENSHDNVALFEKFPPLNTSDFSVTFACQGTVMSSGSSLLAEIDDSFVVALWLHTISCCHDSPEYRGVTKTDRRFSLTFTYANAIGLILGRSALFQSSRCLISVAFKTFNVLDFSLGGVTWLAPIMRPQTNGGDQLNSSQFPFDPGAKCVTVSIRLTATDLGVWNLRISFPFMARTGYTVNMEALQLQGCSGRCCLFAYSNSMTRVWDPGQSWCANSSILQSDSALAVALSSNYTHFYIVERSLSFYLTTLTSKDNFGLAPVAKYLCSFWSASIMLIVGYFHRCKSKGLDTTNPLVSRPAFLVLTRLVFSVGLQEQNCATYSIQAVVVLTIGVGIFNIGADNDLPTRNSTDAKIIVPLIVVWTAGTCSLFIPWKKYVSPYESGILLLLTLLYLNLEDKVLIEGGSIVVNRVGYARGAKGQHSERHLRRSERRDAPRPNILGPFSGSLRGATRRGGNPEVKFGHDARRDMPAGS</sequence>
<comment type="caution">
    <text evidence="3">The sequence shown here is derived from an EMBL/GenBank/DDBJ whole genome shotgun (WGS) entry which is preliminary data.</text>
</comment>
<keyword evidence="2" id="KW-0812">Transmembrane</keyword>
<evidence type="ECO:0000313" key="3">
    <source>
        <dbReference type="EMBL" id="KAH0743769.1"/>
    </source>
</evidence>
<keyword evidence="2" id="KW-1133">Transmembrane helix</keyword>
<protein>
    <submittedName>
        <fullName evidence="3">Uncharacterized protein</fullName>
    </submittedName>
</protein>